<dbReference type="Gene3D" id="1.25.40.20">
    <property type="entry name" value="Ankyrin repeat-containing domain"/>
    <property type="match status" value="1"/>
</dbReference>
<evidence type="ECO:0000256" key="1">
    <source>
        <dbReference type="PROSITE-ProRule" id="PRU00023"/>
    </source>
</evidence>
<comment type="caution">
    <text evidence="5">The sequence shown here is derived from an EMBL/GenBank/DDBJ whole genome shotgun (WGS) entry which is preliminary data.</text>
</comment>
<keyword evidence="1" id="KW-0040">ANK repeat</keyword>
<evidence type="ECO:0000256" key="2">
    <source>
        <dbReference type="SAM" id="MobiDB-lite"/>
    </source>
</evidence>
<organism evidence="5 6">
    <name type="scientific">Deinandra increscens subsp. villosa</name>
    <dbReference type="NCBI Taxonomy" id="3103831"/>
    <lineage>
        <taxon>Eukaryota</taxon>
        <taxon>Viridiplantae</taxon>
        <taxon>Streptophyta</taxon>
        <taxon>Embryophyta</taxon>
        <taxon>Tracheophyta</taxon>
        <taxon>Spermatophyta</taxon>
        <taxon>Magnoliopsida</taxon>
        <taxon>eudicotyledons</taxon>
        <taxon>Gunneridae</taxon>
        <taxon>Pentapetalae</taxon>
        <taxon>asterids</taxon>
        <taxon>campanulids</taxon>
        <taxon>Asterales</taxon>
        <taxon>Asteraceae</taxon>
        <taxon>Asteroideae</taxon>
        <taxon>Heliantheae alliance</taxon>
        <taxon>Madieae</taxon>
        <taxon>Madiinae</taxon>
        <taxon>Deinandra</taxon>
    </lineage>
</organism>
<feature type="transmembrane region" description="Helical" evidence="3">
    <location>
        <begin position="616"/>
        <end position="635"/>
    </location>
</feature>
<feature type="transmembrane region" description="Helical" evidence="3">
    <location>
        <begin position="695"/>
        <end position="721"/>
    </location>
</feature>
<dbReference type="SMART" id="SM00248">
    <property type="entry name" value="ANK"/>
    <property type="match status" value="4"/>
</dbReference>
<reference evidence="5 6" key="1">
    <citation type="submission" date="2024-04" db="EMBL/GenBank/DDBJ databases">
        <title>The reference genome of an endangered Asteraceae, Deinandra increscens subsp. villosa, native to the Central Coast of California.</title>
        <authorList>
            <person name="Guilliams M."/>
            <person name="Hasenstab-Lehman K."/>
            <person name="Meyer R."/>
            <person name="Mcevoy S."/>
        </authorList>
    </citation>
    <scope>NUCLEOTIDE SEQUENCE [LARGE SCALE GENOMIC DNA]</scope>
    <source>
        <tissue evidence="5">Leaf</tissue>
    </source>
</reference>
<evidence type="ECO:0000256" key="3">
    <source>
        <dbReference type="SAM" id="Phobius"/>
    </source>
</evidence>
<keyword evidence="3" id="KW-0472">Membrane</keyword>
<dbReference type="PROSITE" id="PS50297">
    <property type="entry name" value="ANK_REP_REGION"/>
    <property type="match status" value="1"/>
</dbReference>
<feature type="transmembrane region" description="Helical" evidence="3">
    <location>
        <begin position="727"/>
        <end position="751"/>
    </location>
</feature>
<dbReference type="PANTHER" id="PTHR24177:SF474">
    <property type="entry name" value="ANKYRIN REPEAT-CONTAINING DOMAIN, PGG DOMAIN, ANKYRIN REPEAT-CONTAINING DOMAIN SUPERFAMILY"/>
    <property type="match status" value="1"/>
</dbReference>
<dbReference type="GO" id="GO:0016020">
    <property type="term" value="C:membrane"/>
    <property type="evidence" value="ECO:0007669"/>
    <property type="project" value="TreeGrafter"/>
</dbReference>
<evidence type="ECO:0000313" key="6">
    <source>
        <dbReference type="Proteomes" id="UP001408789"/>
    </source>
</evidence>
<feature type="transmembrane region" description="Helical" evidence="3">
    <location>
        <begin position="406"/>
        <end position="427"/>
    </location>
</feature>
<feature type="domain" description="PGG" evidence="4">
    <location>
        <begin position="606"/>
        <end position="719"/>
    </location>
</feature>
<keyword evidence="3" id="KW-1133">Transmembrane helix</keyword>
<gene>
    <name evidence="5" type="ORF">SSX86_004091</name>
</gene>
<feature type="transmembrane region" description="Helical" evidence="3">
    <location>
        <begin position="379"/>
        <end position="400"/>
    </location>
</feature>
<dbReference type="EMBL" id="JBCNJP010000007">
    <property type="protein sequence ID" value="KAK9075762.1"/>
    <property type="molecule type" value="Genomic_DNA"/>
</dbReference>
<dbReference type="AlphaFoldDB" id="A0AAP0H8Q1"/>
<accession>A0AAP0H8Q1</accession>
<feature type="repeat" description="ANK" evidence="1">
    <location>
        <begin position="254"/>
        <end position="286"/>
    </location>
</feature>
<dbReference type="PROSITE" id="PS50088">
    <property type="entry name" value="ANK_REPEAT"/>
    <property type="match status" value="1"/>
</dbReference>
<sequence length="773" mass="86939">MKMAAACSSCHNSGAEYPYPSHVCAPNFVTVKLSGREKYSVWKTQMLCLLESHDMLGFITPAAHNSFSGKEKAGDYSLWRRSDALVKGWILGSLSEHALMCVVIDTDTSDFYYTVKDVWDKLKIIYGPPGAPLITQHATGSDLEKEEEEITVEENSISEDTNLSKEEETDKRRKEADEMAKVHQSLYEAILSQSSGDINLILNEEKVKATDKITINGNTTLHVAVGTTKNMELIDHMLNLATKDKPQLDMRNSEGSTLLHVAAIVGNLDAAKILVEKNHDLLFAKDNEGHTPLARALSNMHTETCLYLLNHSTNIHDIEMDRLFDCTSGDELLVKAISSKDYHSALVLSKHYQNLHSDSVLMAIAQNFPQKLNIWDRTFYTCLLIFIFNNSSYYVVLFIMRHTLINFTNILLELILVISIFVAAMHFKLVKKGAQTRHDATYLSKSICNLIKDSKDSASHHYYYTDPVLEATRQNAYEVVVKIVSFFLNAIWSVNEDGHNIIQCAVINRSEKVYNLLYQMSEHKKIYRTTKDPFENNLLHLAARLAPTNKLNLISGVALQIQRELQWFKEVEGFVCPLNIIQKNSFGETPQMVFIREHKELVIEGEKWMKTTAESYTITTALITTIVFAAAITVPGGSNQETGIPIFTNKTAFKVFAVSDAISLFTSVTSLLMFFSILTTRFAEQDFLFKLPNRLIIGLATLFVSTTAMIIAFGAALFLVFGQSFSWILVPIGALSFLPITSFVTLQFPLITELMSSTYGRSIFGKKRGDPFY</sequence>
<evidence type="ECO:0000313" key="5">
    <source>
        <dbReference type="EMBL" id="KAK9075762.1"/>
    </source>
</evidence>
<keyword evidence="6" id="KW-1185">Reference proteome</keyword>
<dbReference type="SUPFAM" id="SSF48403">
    <property type="entry name" value="Ankyrin repeat"/>
    <property type="match status" value="1"/>
</dbReference>
<keyword evidence="3" id="KW-0812">Transmembrane</keyword>
<name>A0AAP0H8Q1_9ASTR</name>
<dbReference type="Pfam" id="PF12796">
    <property type="entry name" value="Ank_2"/>
    <property type="match status" value="1"/>
</dbReference>
<dbReference type="PANTHER" id="PTHR24177">
    <property type="entry name" value="CASKIN"/>
    <property type="match status" value="1"/>
</dbReference>
<dbReference type="InterPro" id="IPR002110">
    <property type="entry name" value="Ankyrin_rpt"/>
</dbReference>
<protein>
    <recommendedName>
        <fullName evidence="4">PGG domain-containing protein</fullName>
    </recommendedName>
</protein>
<feature type="region of interest" description="Disordered" evidence="2">
    <location>
        <begin position="150"/>
        <end position="176"/>
    </location>
</feature>
<dbReference type="InterPro" id="IPR036770">
    <property type="entry name" value="Ankyrin_rpt-contain_sf"/>
</dbReference>
<feature type="compositionally biased region" description="Basic and acidic residues" evidence="2">
    <location>
        <begin position="162"/>
        <end position="176"/>
    </location>
</feature>
<evidence type="ECO:0000259" key="4">
    <source>
        <dbReference type="Pfam" id="PF13962"/>
    </source>
</evidence>
<dbReference type="Proteomes" id="UP001408789">
    <property type="component" value="Unassembled WGS sequence"/>
</dbReference>
<feature type="transmembrane region" description="Helical" evidence="3">
    <location>
        <begin position="655"/>
        <end position="683"/>
    </location>
</feature>
<dbReference type="Pfam" id="PF13962">
    <property type="entry name" value="PGG"/>
    <property type="match status" value="1"/>
</dbReference>
<dbReference type="InterPro" id="IPR026961">
    <property type="entry name" value="PGG_dom"/>
</dbReference>
<proteinExistence type="predicted"/>